<reference evidence="2 3" key="1">
    <citation type="journal article" date="2017" name="Elife">
        <title>Extensive horizontal gene transfer in cheese-associated bacteria.</title>
        <authorList>
            <person name="Bonham K.S."/>
            <person name="Wolfe B.E."/>
            <person name="Dutton R.J."/>
        </authorList>
    </citation>
    <scope>NUCLEOTIDE SEQUENCE [LARGE SCALE GENOMIC DNA]</scope>
    <source>
        <strain evidence="2 3">JB5</strain>
    </source>
</reference>
<sequence length="139" mass="15054">MTDPNLLSVNHRHKPHPADVAQPPDTQTATAEVTAAERRASEFATHGDPTLAREGVDPVSKRPGMQWVRPTDLAARAGGAIVDRGADLNLRLRDAVLAGVREGRAQLQERLARRQLELDPETTQAASLQRSLGRSGVSR</sequence>
<dbReference type="AlphaFoldDB" id="A0A2A3X2D8"/>
<organism evidence="2 3">
    <name type="scientific">Brevibacterium aurantiacum</name>
    <dbReference type="NCBI Taxonomy" id="273384"/>
    <lineage>
        <taxon>Bacteria</taxon>
        <taxon>Bacillati</taxon>
        <taxon>Actinomycetota</taxon>
        <taxon>Actinomycetes</taxon>
        <taxon>Micrococcales</taxon>
        <taxon>Brevibacteriaceae</taxon>
        <taxon>Brevibacterium</taxon>
    </lineage>
</organism>
<proteinExistence type="predicted"/>
<evidence type="ECO:0000256" key="1">
    <source>
        <dbReference type="SAM" id="MobiDB-lite"/>
    </source>
</evidence>
<feature type="compositionally biased region" description="Polar residues" evidence="1">
    <location>
        <begin position="121"/>
        <end position="139"/>
    </location>
</feature>
<name>A0A2A3X2D8_BREAU</name>
<comment type="caution">
    <text evidence="2">The sequence shown here is derived from an EMBL/GenBank/DDBJ whole genome shotgun (WGS) entry which is preliminary data.</text>
</comment>
<dbReference type="Proteomes" id="UP000218377">
    <property type="component" value="Unassembled WGS sequence"/>
</dbReference>
<dbReference type="EMBL" id="NRGX01000001">
    <property type="protein sequence ID" value="PCC18344.1"/>
    <property type="molecule type" value="Genomic_DNA"/>
</dbReference>
<dbReference type="RefSeq" id="WP_096157921.1">
    <property type="nucleotide sequence ID" value="NZ_NRGX01000001.1"/>
</dbReference>
<feature type="region of interest" description="Disordered" evidence="1">
    <location>
        <begin position="1"/>
        <end position="64"/>
    </location>
</feature>
<feature type="region of interest" description="Disordered" evidence="1">
    <location>
        <begin position="118"/>
        <end position="139"/>
    </location>
</feature>
<evidence type="ECO:0000313" key="2">
    <source>
        <dbReference type="EMBL" id="PCC18344.1"/>
    </source>
</evidence>
<accession>A0A2A3X2D8</accession>
<evidence type="ECO:0000313" key="3">
    <source>
        <dbReference type="Proteomes" id="UP000218377"/>
    </source>
</evidence>
<protein>
    <submittedName>
        <fullName evidence="2">Uncharacterized protein</fullName>
    </submittedName>
</protein>
<gene>
    <name evidence="2" type="ORF">CIK79_08605</name>
</gene>